<dbReference type="Pfam" id="PF00512">
    <property type="entry name" value="HisKA"/>
    <property type="match status" value="1"/>
</dbReference>
<feature type="transmembrane region" description="Helical" evidence="14">
    <location>
        <begin position="29"/>
        <end position="50"/>
    </location>
</feature>
<protein>
    <recommendedName>
        <fullName evidence="12">Sensor-like histidine kinase SenX3</fullName>
        <ecNumber evidence="3">2.7.13.3</ecNumber>
    </recommendedName>
</protein>
<evidence type="ECO:0000256" key="4">
    <source>
        <dbReference type="ARBA" id="ARBA00022475"/>
    </source>
</evidence>
<comment type="catalytic activity">
    <reaction evidence="1">
        <text>ATP + protein L-histidine = ADP + protein N-phospho-L-histidine.</text>
        <dbReference type="EC" id="2.7.13.3"/>
    </reaction>
</comment>
<evidence type="ECO:0000256" key="5">
    <source>
        <dbReference type="ARBA" id="ARBA00022553"/>
    </source>
</evidence>
<feature type="region of interest" description="Disordered" evidence="13">
    <location>
        <begin position="1"/>
        <end position="23"/>
    </location>
</feature>
<keyword evidence="11 14" id="KW-0472">Membrane</keyword>
<dbReference type="InterPro" id="IPR036097">
    <property type="entry name" value="HisK_dim/P_sf"/>
</dbReference>
<dbReference type="InterPro" id="IPR003661">
    <property type="entry name" value="HisK_dim/P_dom"/>
</dbReference>
<evidence type="ECO:0000256" key="2">
    <source>
        <dbReference type="ARBA" id="ARBA00004236"/>
    </source>
</evidence>
<evidence type="ECO:0000256" key="11">
    <source>
        <dbReference type="ARBA" id="ARBA00023136"/>
    </source>
</evidence>
<evidence type="ECO:0000256" key="12">
    <source>
        <dbReference type="ARBA" id="ARBA00039401"/>
    </source>
</evidence>
<evidence type="ECO:0000313" key="16">
    <source>
        <dbReference type="EMBL" id="PKW26637.1"/>
    </source>
</evidence>
<dbReference type="PRINTS" id="PR00344">
    <property type="entry name" value="BCTRLSENSOR"/>
</dbReference>
<feature type="compositionally biased region" description="Low complexity" evidence="13">
    <location>
        <begin position="409"/>
        <end position="418"/>
    </location>
</feature>
<evidence type="ECO:0000256" key="14">
    <source>
        <dbReference type="SAM" id="Phobius"/>
    </source>
</evidence>
<evidence type="ECO:0000256" key="1">
    <source>
        <dbReference type="ARBA" id="ARBA00000085"/>
    </source>
</evidence>
<dbReference type="PANTHER" id="PTHR45453:SF1">
    <property type="entry name" value="PHOSPHATE REGULON SENSOR PROTEIN PHOR"/>
    <property type="match status" value="1"/>
</dbReference>
<dbReference type="FunFam" id="3.30.565.10:FF:000006">
    <property type="entry name" value="Sensor histidine kinase WalK"/>
    <property type="match status" value="1"/>
</dbReference>
<accession>A0A2N3YIF5</accession>
<dbReference type="Gene3D" id="1.10.287.130">
    <property type="match status" value="1"/>
</dbReference>
<keyword evidence="5" id="KW-0597">Phosphoprotein</keyword>
<feature type="compositionally biased region" description="Basic residues" evidence="13">
    <location>
        <begin position="1"/>
        <end position="17"/>
    </location>
</feature>
<keyword evidence="8 16" id="KW-0418">Kinase</keyword>
<name>A0A2N3YIF5_9MICO</name>
<dbReference type="GO" id="GO:0005886">
    <property type="term" value="C:plasma membrane"/>
    <property type="evidence" value="ECO:0007669"/>
    <property type="project" value="UniProtKB-SubCell"/>
</dbReference>
<dbReference type="InterPro" id="IPR036890">
    <property type="entry name" value="HATPase_C_sf"/>
</dbReference>
<dbReference type="InterPro" id="IPR050351">
    <property type="entry name" value="BphY/WalK/GraS-like"/>
</dbReference>
<dbReference type="CDD" id="cd00082">
    <property type="entry name" value="HisKA"/>
    <property type="match status" value="1"/>
</dbReference>
<organism evidence="16 17">
    <name type="scientific">Phycicoccus duodecadis</name>
    <dbReference type="NCBI Taxonomy" id="173053"/>
    <lineage>
        <taxon>Bacteria</taxon>
        <taxon>Bacillati</taxon>
        <taxon>Actinomycetota</taxon>
        <taxon>Actinomycetes</taxon>
        <taxon>Micrococcales</taxon>
        <taxon>Intrasporangiaceae</taxon>
        <taxon>Phycicoccus</taxon>
    </lineage>
</organism>
<feature type="domain" description="Histidine kinase" evidence="15">
    <location>
        <begin position="183"/>
        <end position="399"/>
    </location>
</feature>
<keyword evidence="4" id="KW-1003">Cell membrane</keyword>
<dbReference type="Proteomes" id="UP000233781">
    <property type="component" value="Unassembled WGS sequence"/>
</dbReference>
<dbReference type="InterPro" id="IPR005467">
    <property type="entry name" value="His_kinase_dom"/>
</dbReference>
<evidence type="ECO:0000313" key="17">
    <source>
        <dbReference type="Proteomes" id="UP000233781"/>
    </source>
</evidence>
<dbReference type="AlphaFoldDB" id="A0A2N3YIF5"/>
<evidence type="ECO:0000256" key="6">
    <source>
        <dbReference type="ARBA" id="ARBA00022679"/>
    </source>
</evidence>
<evidence type="ECO:0000259" key="15">
    <source>
        <dbReference type="PROSITE" id="PS50109"/>
    </source>
</evidence>
<feature type="region of interest" description="Disordered" evidence="13">
    <location>
        <begin position="404"/>
        <end position="424"/>
    </location>
</feature>
<evidence type="ECO:0000256" key="3">
    <source>
        <dbReference type="ARBA" id="ARBA00012438"/>
    </source>
</evidence>
<proteinExistence type="predicted"/>
<dbReference type="SUPFAM" id="SSF55874">
    <property type="entry name" value="ATPase domain of HSP90 chaperone/DNA topoisomerase II/histidine kinase"/>
    <property type="match status" value="1"/>
</dbReference>
<keyword evidence="9" id="KW-0067">ATP-binding</keyword>
<dbReference type="Gene3D" id="3.30.565.10">
    <property type="entry name" value="Histidine kinase-like ATPase, C-terminal domain"/>
    <property type="match status" value="1"/>
</dbReference>
<dbReference type="SUPFAM" id="SSF47384">
    <property type="entry name" value="Homodimeric domain of signal transducing histidine kinase"/>
    <property type="match status" value="1"/>
</dbReference>
<dbReference type="FunFam" id="1.10.287.130:FF:000008">
    <property type="entry name" value="Two-component sensor histidine kinase"/>
    <property type="match status" value="1"/>
</dbReference>
<keyword evidence="7" id="KW-0547">Nucleotide-binding</keyword>
<reference evidence="16 17" key="1">
    <citation type="submission" date="2017-12" db="EMBL/GenBank/DDBJ databases">
        <title>Sequencing the genomes of 1000 Actinobacteria strains.</title>
        <authorList>
            <person name="Klenk H.-P."/>
        </authorList>
    </citation>
    <scope>NUCLEOTIDE SEQUENCE [LARGE SCALE GENOMIC DNA]</scope>
    <source>
        <strain evidence="16 17">DSM 12806</strain>
    </source>
</reference>
<evidence type="ECO:0000256" key="7">
    <source>
        <dbReference type="ARBA" id="ARBA00022741"/>
    </source>
</evidence>
<keyword evidence="6" id="KW-0808">Transferase</keyword>
<sequence>MNFGRRRRPAARPRHGGGGRSPYPDAVDATIAATLGGAVGLVIGAVAVLAGRFSERSFEAAPVAPEPPLPRGVGDVLSVLRSVAVVVDASDAVVNTSASAVTYGLVRHGELVHHELRHLARQVRRDGVIREAELDLARGPVADASVVMRVRVAPLGAAHVLLLAEDHTHARRVEEVRRDFVANVSHELKTPVGGISLLAEAVLDAKDDPEAVTRFARRISIEATRLGRLVQEIVDLSRLQVADTLHEPDLVEVDAVLHEAHDRVRVAADARQIDVQVAAQRGLRVFGDLELLVTAVANLLANAVNYSEAGTRVGVGARQVGDAVEIAVTDQGQGIPVGEQERIFERFYRVDAARSRATGGTGLGLAIVKHICANHGGEVTVWSEEGRGSTFTMRLPVAVDQTADDLAADPEPGVAAAARGESPA</sequence>
<keyword evidence="14" id="KW-0812">Transmembrane</keyword>
<evidence type="ECO:0000256" key="13">
    <source>
        <dbReference type="SAM" id="MobiDB-lite"/>
    </source>
</evidence>
<dbReference type="PANTHER" id="PTHR45453">
    <property type="entry name" value="PHOSPHATE REGULON SENSOR PROTEIN PHOR"/>
    <property type="match status" value="1"/>
</dbReference>
<dbReference type="PROSITE" id="PS50109">
    <property type="entry name" value="HIS_KIN"/>
    <property type="match status" value="1"/>
</dbReference>
<keyword evidence="10" id="KW-0902">Two-component regulatory system</keyword>
<comment type="subcellular location">
    <subcellularLocation>
        <location evidence="2">Cell membrane</location>
    </subcellularLocation>
</comment>
<dbReference type="InterPro" id="IPR004358">
    <property type="entry name" value="Sig_transdc_His_kin-like_C"/>
</dbReference>
<dbReference type="InterPro" id="IPR003594">
    <property type="entry name" value="HATPase_dom"/>
</dbReference>
<dbReference type="Pfam" id="PF02518">
    <property type="entry name" value="HATPase_c"/>
    <property type="match status" value="1"/>
</dbReference>
<keyword evidence="17" id="KW-1185">Reference proteome</keyword>
<evidence type="ECO:0000256" key="9">
    <source>
        <dbReference type="ARBA" id="ARBA00022840"/>
    </source>
</evidence>
<dbReference type="GO" id="GO:0004721">
    <property type="term" value="F:phosphoprotein phosphatase activity"/>
    <property type="evidence" value="ECO:0007669"/>
    <property type="project" value="TreeGrafter"/>
</dbReference>
<dbReference type="GO" id="GO:0016036">
    <property type="term" value="P:cellular response to phosphate starvation"/>
    <property type="evidence" value="ECO:0007669"/>
    <property type="project" value="TreeGrafter"/>
</dbReference>
<dbReference type="EMBL" id="PJNE01000001">
    <property type="protein sequence ID" value="PKW26637.1"/>
    <property type="molecule type" value="Genomic_DNA"/>
</dbReference>
<evidence type="ECO:0000256" key="8">
    <source>
        <dbReference type="ARBA" id="ARBA00022777"/>
    </source>
</evidence>
<keyword evidence="14" id="KW-1133">Transmembrane helix</keyword>
<evidence type="ECO:0000256" key="10">
    <source>
        <dbReference type="ARBA" id="ARBA00023012"/>
    </source>
</evidence>
<dbReference type="GO" id="GO:0000155">
    <property type="term" value="F:phosphorelay sensor kinase activity"/>
    <property type="evidence" value="ECO:0007669"/>
    <property type="project" value="InterPro"/>
</dbReference>
<gene>
    <name evidence="16" type="ORF">ATL31_1453</name>
</gene>
<dbReference type="GO" id="GO:0005524">
    <property type="term" value="F:ATP binding"/>
    <property type="evidence" value="ECO:0007669"/>
    <property type="project" value="UniProtKB-KW"/>
</dbReference>
<comment type="caution">
    <text evidence="16">The sequence shown here is derived from an EMBL/GenBank/DDBJ whole genome shotgun (WGS) entry which is preliminary data.</text>
</comment>
<dbReference type="EC" id="2.7.13.3" evidence="3"/>
<dbReference type="SMART" id="SM00388">
    <property type="entry name" value="HisKA"/>
    <property type="match status" value="1"/>
</dbReference>
<dbReference type="CDD" id="cd00075">
    <property type="entry name" value="HATPase"/>
    <property type="match status" value="1"/>
</dbReference>
<dbReference type="SMART" id="SM00387">
    <property type="entry name" value="HATPase_c"/>
    <property type="match status" value="1"/>
</dbReference>